<evidence type="ECO:0000313" key="2">
    <source>
        <dbReference type="EMBL" id="KUG18238.1"/>
    </source>
</evidence>
<dbReference type="PANTHER" id="PTHR42912:SF80">
    <property type="entry name" value="METHYLTRANSFERASE DOMAIN-CONTAINING PROTEIN"/>
    <property type="match status" value="1"/>
</dbReference>
<evidence type="ECO:0000259" key="1">
    <source>
        <dbReference type="Pfam" id="PF08241"/>
    </source>
</evidence>
<dbReference type="CDD" id="cd02440">
    <property type="entry name" value="AdoMet_MTases"/>
    <property type="match status" value="1"/>
</dbReference>
<dbReference type="EMBL" id="LNQE01001393">
    <property type="protein sequence ID" value="KUG18238.1"/>
    <property type="molecule type" value="Genomic_DNA"/>
</dbReference>
<comment type="caution">
    <text evidence="2">The sequence shown here is derived from an EMBL/GenBank/DDBJ whole genome shotgun (WGS) entry which is preliminary data.</text>
</comment>
<dbReference type="Gene3D" id="3.40.50.150">
    <property type="entry name" value="Vaccinia Virus protein VP39"/>
    <property type="match status" value="1"/>
</dbReference>
<organism evidence="2">
    <name type="scientific">hydrocarbon metagenome</name>
    <dbReference type="NCBI Taxonomy" id="938273"/>
    <lineage>
        <taxon>unclassified sequences</taxon>
        <taxon>metagenomes</taxon>
        <taxon>ecological metagenomes</taxon>
    </lineage>
</organism>
<dbReference type="PANTHER" id="PTHR42912">
    <property type="entry name" value="METHYLTRANSFERASE"/>
    <property type="match status" value="1"/>
</dbReference>
<keyword evidence="2" id="KW-0489">Methyltransferase</keyword>
<accession>A0A0W8FBV7</accession>
<reference evidence="2" key="1">
    <citation type="journal article" date="2015" name="Proc. Natl. Acad. Sci. U.S.A.">
        <title>Networks of energetic and metabolic interactions define dynamics in microbial communities.</title>
        <authorList>
            <person name="Embree M."/>
            <person name="Liu J.K."/>
            <person name="Al-Bassam M.M."/>
            <person name="Zengler K."/>
        </authorList>
    </citation>
    <scope>NUCLEOTIDE SEQUENCE</scope>
</reference>
<sequence length="216" mass="24010">MDSIEVFEENAAEYDEWYDENPAAYISEIQALRSLIPSSGTGLEVGAGTGRFAAPLGIKIGVEPAQAMAKRARARGIEVIYAVAEALPFQDESFDFVLMVTTVCFLDDPLLACQEAKRTLMPGGSLIIGMIDRDSPAGRDYERKKTTSKFYKFARFRSADEVMSWLKDLDFYDILTRQTIFKNSKTGAVDAEPFTEGHGRGAFLALSARKRDRPQK</sequence>
<dbReference type="GO" id="GO:0008757">
    <property type="term" value="F:S-adenosylmethionine-dependent methyltransferase activity"/>
    <property type="evidence" value="ECO:0007669"/>
    <property type="project" value="InterPro"/>
</dbReference>
<protein>
    <submittedName>
        <fullName evidence="2">Methyltransferase</fullName>
    </submittedName>
</protein>
<dbReference type="InterPro" id="IPR029063">
    <property type="entry name" value="SAM-dependent_MTases_sf"/>
</dbReference>
<name>A0A0W8FBV7_9ZZZZ</name>
<dbReference type="SUPFAM" id="SSF53335">
    <property type="entry name" value="S-adenosyl-L-methionine-dependent methyltransferases"/>
    <property type="match status" value="1"/>
</dbReference>
<dbReference type="Pfam" id="PF08241">
    <property type="entry name" value="Methyltransf_11"/>
    <property type="match status" value="1"/>
</dbReference>
<gene>
    <name evidence="2" type="ORF">ASZ90_012063</name>
</gene>
<feature type="domain" description="Methyltransferase type 11" evidence="1">
    <location>
        <begin position="43"/>
        <end position="128"/>
    </location>
</feature>
<keyword evidence="2" id="KW-0808">Transferase</keyword>
<proteinExistence type="predicted"/>
<dbReference type="AlphaFoldDB" id="A0A0W8FBV7"/>
<dbReference type="InterPro" id="IPR013216">
    <property type="entry name" value="Methyltransf_11"/>
</dbReference>
<dbReference type="InterPro" id="IPR050508">
    <property type="entry name" value="Methyltransf_Superfamily"/>
</dbReference>
<dbReference type="GO" id="GO:0032259">
    <property type="term" value="P:methylation"/>
    <property type="evidence" value="ECO:0007669"/>
    <property type="project" value="UniProtKB-KW"/>
</dbReference>